<dbReference type="SMART" id="SM00479">
    <property type="entry name" value="EXOIII"/>
    <property type="match status" value="1"/>
</dbReference>
<feature type="binding site" evidence="5">
    <location>
        <position position="238"/>
    </location>
    <ligand>
        <name>Mg(2+)</name>
        <dbReference type="ChEBI" id="CHEBI:18420"/>
        <label>2</label>
        <note>catalytic</note>
    </ligand>
</feature>
<dbReference type="SUPFAM" id="SSF53098">
    <property type="entry name" value="Ribonuclease H-like"/>
    <property type="match status" value="1"/>
</dbReference>
<comment type="function">
    <text evidence="5">Trims short 3' overhangs of a variety of RNA species, leaving a one or two nucleotide 3' overhang. Responsible for the end-turnover of tRNA: specifically removes the terminal AMP residue from uncharged tRNA (tRNA-C-C-A). Also appears to be involved in tRNA biosynthesis.</text>
</comment>
<evidence type="ECO:0000256" key="2">
    <source>
        <dbReference type="ARBA" id="ARBA00022722"/>
    </source>
</evidence>
<dbReference type="GO" id="GO:0003676">
    <property type="term" value="F:nucleic acid binding"/>
    <property type="evidence" value="ECO:0007669"/>
    <property type="project" value="InterPro"/>
</dbReference>
<dbReference type="AlphaFoldDB" id="A0A0X8X7S1"/>
<dbReference type="GO" id="GO:0005829">
    <property type="term" value="C:cytosol"/>
    <property type="evidence" value="ECO:0007669"/>
    <property type="project" value="TreeGrafter"/>
</dbReference>
<dbReference type="Gene3D" id="3.30.420.10">
    <property type="entry name" value="Ribonuclease H-like superfamily/Ribonuclease H"/>
    <property type="match status" value="1"/>
</dbReference>
<comment type="caution">
    <text evidence="5">Lacks conserved residue(s) required for the propagation of feature annotation.</text>
</comment>
<feature type="binding site" evidence="5">
    <location>
        <position position="74"/>
    </location>
    <ligand>
        <name>Mg(2+)</name>
        <dbReference type="ChEBI" id="CHEBI:18420"/>
        <label>1</label>
        <note>catalytic</note>
    </ligand>
</feature>
<keyword evidence="3 5" id="KW-0378">Hydrolase</keyword>
<feature type="active site" description="Proton donor/acceptor" evidence="5">
    <location>
        <position position="233"/>
    </location>
</feature>
<feature type="domain" description="Exonuclease" evidence="7">
    <location>
        <begin position="69"/>
        <end position="255"/>
    </location>
</feature>
<dbReference type="Proteomes" id="UP000218890">
    <property type="component" value="Chromosome"/>
</dbReference>
<dbReference type="CDD" id="cd06134">
    <property type="entry name" value="RNaseT"/>
    <property type="match status" value="1"/>
</dbReference>
<protein>
    <recommendedName>
        <fullName evidence="5">Ribonuclease T</fullName>
        <ecNumber evidence="5">3.1.13.-</ecNumber>
    </recommendedName>
    <alternativeName>
        <fullName evidence="5">Exoribonuclease T</fullName>
        <shortName evidence="5">RNase T</shortName>
    </alternativeName>
</protein>
<comment type="similarity">
    <text evidence="5">Belongs to the RNase T family.</text>
</comment>
<feature type="region of interest" description="Disordered" evidence="6">
    <location>
        <begin position="261"/>
        <end position="280"/>
    </location>
</feature>
<dbReference type="PANTHER" id="PTHR30231:SF2">
    <property type="entry name" value="RIBONUCLEASE T"/>
    <property type="match status" value="1"/>
</dbReference>
<keyword evidence="1 5" id="KW-0819">tRNA processing</keyword>
<dbReference type="GO" id="GO:0016896">
    <property type="term" value="F:RNA exonuclease activity, producing 5'-phosphomonoesters"/>
    <property type="evidence" value="ECO:0007669"/>
    <property type="project" value="UniProtKB-UniRule"/>
</dbReference>
<comment type="cofactor">
    <cofactor evidence="5">
        <name>Mg(2+)</name>
        <dbReference type="ChEBI" id="CHEBI:18420"/>
    </cofactor>
    <text evidence="5">Binds two Mg(2+) per subunit. The active form of the enzyme binds two Mg(2+) ions in its active site. The first Mg(2+) forms only one salt bridge with the protein.</text>
</comment>
<evidence type="ECO:0000259" key="7">
    <source>
        <dbReference type="SMART" id="SM00479"/>
    </source>
</evidence>
<comment type="subunit">
    <text evidence="5">Homodimer.</text>
</comment>
<dbReference type="InterPro" id="IPR005987">
    <property type="entry name" value="RNase_T"/>
</dbReference>
<feature type="binding site" evidence="5">
    <location>
        <position position="76"/>
    </location>
    <ligand>
        <name>Mg(2+)</name>
        <dbReference type="ChEBI" id="CHEBI:18420"/>
        <label>2</label>
        <note>catalytic</note>
    </ligand>
</feature>
<evidence type="ECO:0000256" key="6">
    <source>
        <dbReference type="SAM" id="MobiDB-lite"/>
    </source>
</evidence>
<keyword evidence="4 5" id="KW-0269">Exonuclease</keyword>
<accession>A0A0X8X7S1</accession>
<evidence type="ECO:0000256" key="5">
    <source>
        <dbReference type="HAMAP-Rule" id="MF_00157"/>
    </source>
</evidence>
<dbReference type="GO" id="GO:0008033">
    <property type="term" value="P:tRNA processing"/>
    <property type="evidence" value="ECO:0007669"/>
    <property type="project" value="UniProtKB-KW"/>
</dbReference>
<dbReference type="InterPro" id="IPR036397">
    <property type="entry name" value="RNaseH_sf"/>
</dbReference>
<feature type="site" description="Important for substrate binding and specificity" evidence="5">
    <location>
        <position position="176"/>
    </location>
</feature>
<dbReference type="GO" id="GO:0045004">
    <property type="term" value="P:DNA replication proofreading"/>
    <property type="evidence" value="ECO:0007669"/>
    <property type="project" value="TreeGrafter"/>
</dbReference>
<keyword evidence="5" id="KW-0479">Metal-binding</keyword>
<dbReference type="EC" id="3.1.13.-" evidence="5"/>
<dbReference type="HAMAP" id="MF_00157">
    <property type="entry name" value="RNase_T"/>
    <property type="match status" value="1"/>
</dbReference>
<dbReference type="GO" id="GO:0000287">
    <property type="term" value="F:magnesium ion binding"/>
    <property type="evidence" value="ECO:0007669"/>
    <property type="project" value="UniProtKB-UniRule"/>
</dbReference>
<sequence length="280" mass="30770">MITEQMADTQIQQQDQQADETPPNDQNVHNGKAHQAETAAPSSGANGEKDAKGAEQDGPLIRTRFRGFLPVVVDVETGGLQAETDALLQIAAVILRYDQDSAQLYPAETHTCHVEPFEGSRIDPKALELNGIVPDHPLRMALSELEALRKIFNPVRQELRNTGCNRAVLVGHNSFFDLAFLNAAVERTDFKRNPFHPFSSFDTATLGGLAFAQTVLAKATRAAGLEWDKREAHSAIYDAEKTAELFCAIVNRWDEAVGRPSSFVPRHRSGGKNKSGKNKK</sequence>
<keyword evidence="5" id="KW-0460">Magnesium</keyword>
<evidence type="ECO:0000313" key="9">
    <source>
        <dbReference type="Proteomes" id="UP000218890"/>
    </source>
</evidence>
<dbReference type="EMBL" id="AP017372">
    <property type="protein sequence ID" value="BAU57134.2"/>
    <property type="molecule type" value="Genomic_DNA"/>
</dbReference>
<dbReference type="NCBIfam" id="TIGR01298">
    <property type="entry name" value="RNaseT"/>
    <property type="match status" value="1"/>
</dbReference>
<dbReference type="PANTHER" id="PTHR30231">
    <property type="entry name" value="DNA POLYMERASE III SUBUNIT EPSILON"/>
    <property type="match status" value="1"/>
</dbReference>
<dbReference type="KEGG" id="hhk:HH1059_04560"/>
<organism evidence="8 9">
    <name type="scientific">Halorhodospira halochloris</name>
    <name type="common">Ectothiorhodospira halochloris</name>
    <dbReference type="NCBI Taxonomy" id="1052"/>
    <lineage>
        <taxon>Bacteria</taxon>
        <taxon>Pseudomonadati</taxon>
        <taxon>Pseudomonadota</taxon>
        <taxon>Gammaproteobacteria</taxon>
        <taxon>Chromatiales</taxon>
        <taxon>Ectothiorhodospiraceae</taxon>
        <taxon>Halorhodospira</taxon>
    </lineage>
</organism>
<dbReference type="InterPro" id="IPR013520">
    <property type="entry name" value="Ribonucl_H"/>
</dbReference>
<dbReference type="InterPro" id="IPR012337">
    <property type="entry name" value="RNaseH-like_sf"/>
</dbReference>
<feature type="compositionally biased region" description="Low complexity" evidence="6">
    <location>
        <begin position="1"/>
        <end position="21"/>
    </location>
</feature>
<evidence type="ECO:0000256" key="1">
    <source>
        <dbReference type="ARBA" id="ARBA00022694"/>
    </source>
</evidence>
<keyword evidence="2 5" id="KW-0540">Nuclease</keyword>
<feature type="site" description="Important for substrate binding and specificity" evidence="5">
    <location>
        <position position="198"/>
    </location>
</feature>
<evidence type="ECO:0000313" key="8">
    <source>
        <dbReference type="EMBL" id="BAU57134.2"/>
    </source>
</evidence>
<evidence type="ECO:0000256" key="4">
    <source>
        <dbReference type="ARBA" id="ARBA00022839"/>
    </source>
</evidence>
<dbReference type="GO" id="GO:0008408">
    <property type="term" value="F:3'-5' exonuclease activity"/>
    <property type="evidence" value="ECO:0007669"/>
    <property type="project" value="TreeGrafter"/>
</dbReference>
<feature type="region of interest" description="Disordered" evidence="6">
    <location>
        <begin position="1"/>
        <end position="59"/>
    </location>
</feature>
<feature type="binding site" evidence="5">
    <location>
        <position position="233"/>
    </location>
    <ligand>
        <name>Mg(2+)</name>
        <dbReference type="ChEBI" id="CHEBI:18420"/>
        <label>2</label>
        <note>catalytic</note>
    </ligand>
</feature>
<feature type="compositionally biased region" description="Basic residues" evidence="6">
    <location>
        <begin position="265"/>
        <end position="280"/>
    </location>
</feature>
<gene>
    <name evidence="5 8" type="primary">rnt</name>
    <name evidence="8" type="ORF">HH1059_04560</name>
</gene>
<feature type="binding site" evidence="5">
    <location>
        <position position="74"/>
    </location>
    <ligand>
        <name>Mg(2+)</name>
        <dbReference type="ChEBI" id="CHEBI:18420"/>
        <label>2</label>
        <note>catalytic</note>
    </ligand>
</feature>
<evidence type="ECO:0000256" key="3">
    <source>
        <dbReference type="ARBA" id="ARBA00022801"/>
    </source>
</evidence>
<keyword evidence="9" id="KW-1185">Reference proteome</keyword>
<reference evidence="8" key="1">
    <citation type="submission" date="2016-02" db="EMBL/GenBank/DDBJ databases">
        <title>Halorhodospira halochloris DSM-1059 complete genome, version 2.</title>
        <authorList>
            <person name="Tsukatani Y."/>
        </authorList>
    </citation>
    <scope>NUCLEOTIDE SEQUENCE</scope>
    <source>
        <strain evidence="8">DSM 1059</strain>
    </source>
</reference>
<dbReference type="Pfam" id="PF00929">
    <property type="entry name" value="RNase_T"/>
    <property type="match status" value="1"/>
</dbReference>
<name>A0A0X8X7S1_HALHR</name>
<proteinExistence type="inferred from homology"/>